<keyword evidence="2" id="KW-1185">Reference proteome</keyword>
<proteinExistence type="predicted"/>
<dbReference type="Proteomes" id="UP000219338">
    <property type="component" value="Unassembled WGS sequence"/>
</dbReference>
<name>A0A284S4B5_ARMOS</name>
<evidence type="ECO:0000313" key="1">
    <source>
        <dbReference type="EMBL" id="SJL15827.1"/>
    </source>
</evidence>
<gene>
    <name evidence="1" type="ORF">ARMOST_19332</name>
</gene>
<evidence type="ECO:0000313" key="2">
    <source>
        <dbReference type="Proteomes" id="UP000219338"/>
    </source>
</evidence>
<sequence>MDSVLPFSLSSRPSLTDEAAESVTTATASMTLHAPNSQGIPFDPASPTFLDTLSLWPIKFQEPPETMDFTFKYSPPSIRSPSGRSIKLVKASLPYPMLINLSQRSANSKQSRFQLFLAASYSNTSPVPALWKKNIAVISPTPPGRFGPSIYDQLQGWGSLIQRVAASDVHYPQPRIRQTSTDIAYAADGAACI</sequence>
<organism evidence="1 2">
    <name type="scientific">Armillaria ostoyae</name>
    <name type="common">Armillaria root rot fungus</name>
    <dbReference type="NCBI Taxonomy" id="47428"/>
    <lineage>
        <taxon>Eukaryota</taxon>
        <taxon>Fungi</taxon>
        <taxon>Dikarya</taxon>
        <taxon>Basidiomycota</taxon>
        <taxon>Agaricomycotina</taxon>
        <taxon>Agaricomycetes</taxon>
        <taxon>Agaricomycetidae</taxon>
        <taxon>Agaricales</taxon>
        <taxon>Marasmiineae</taxon>
        <taxon>Physalacriaceae</taxon>
        <taxon>Armillaria</taxon>
    </lineage>
</organism>
<accession>A0A284S4B5</accession>
<reference evidence="2" key="1">
    <citation type="journal article" date="2017" name="Nat. Ecol. Evol.">
        <title>Genome expansion and lineage-specific genetic innovations in the forest pathogenic fungi Armillaria.</title>
        <authorList>
            <person name="Sipos G."/>
            <person name="Prasanna A.N."/>
            <person name="Walter M.C."/>
            <person name="O'Connor E."/>
            <person name="Balint B."/>
            <person name="Krizsan K."/>
            <person name="Kiss B."/>
            <person name="Hess J."/>
            <person name="Varga T."/>
            <person name="Slot J."/>
            <person name="Riley R."/>
            <person name="Boka B."/>
            <person name="Rigling D."/>
            <person name="Barry K."/>
            <person name="Lee J."/>
            <person name="Mihaltcheva S."/>
            <person name="LaButti K."/>
            <person name="Lipzen A."/>
            <person name="Waldron R."/>
            <person name="Moloney N.M."/>
            <person name="Sperisen C."/>
            <person name="Kredics L."/>
            <person name="Vagvoelgyi C."/>
            <person name="Patrignani A."/>
            <person name="Fitzpatrick D."/>
            <person name="Nagy I."/>
            <person name="Doyle S."/>
            <person name="Anderson J.B."/>
            <person name="Grigoriev I.V."/>
            <person name="Gueldener U."/>
            <person name="Muensterkoetter M."/>
            <person name="Nagy L.G."/>
        </authorList>
    </citation>
    <scope>NUCLEOTIDE SEQUENCE [LARGE SCALE GENOMIC DNA]</scope>
    <source>
        <strain evidence="2">C18/9</strain>
    </source>
</reference>
<protein>
    <submittedName>
        <fullName evidence="1">Uncharacterized protein</fullName>
    </submittedName>
</protein>
<dbReference type="EMBL" id="FUEG01000031">
    <property type="protein sequence ID" value="SJL15827.1"/>
    <property type="molecule type" value="Genomic_DNA"/>
</dbReference>
<dbReference type="AlphaFoldDB" id="A0A284S4B5"/>